<dbReference type="EnsemblMetazoa" id="AMIN014315-RA">
    <property type="protein sequence ID" value="AMIN014315-PA"/>
    <property type="gene ID" value="AMIN014315"/>
</dbReference>
<evidence type="ECO:0000313" key="1">
    <source>
        <dbReference type="EnsemblMetazoa" id="AMIN014315-PA"/>
    </source>
</evidence>
<organism evidence="1 2">
    <name type="scientific">Anopheles minimus</name>
    <dbReference type="NCBI Taxonomy" id="112268"/>
    <lineage>
        <taxon>Eukaryota</taxon>
        <taxon>Metazoa</taxon>
        <taxon>Ecdysozoa</taxon>
        <taxon>Arthropoda</taxon>
        <taxon>Hexapoda</taxon>
        <taxon>Insecta</taxon>
        <taxon>Pterygota</taxon>
        <taxon>Neoptera</taxon>
        <taxon>Endopterygota</taxon>
        <taxon>Diptera</taxon>
        <taxon>Nematocera</taxon>
        <taxon>Culicoidea</taxon>
        <taxon>Culicidae</taxon>
        <taxon>Anophelinae</taxon>
        <taxon>Anopheles</taxon>
    </lineage>
</organism>
<name>A0A182WNN3_9DIPT</name>
<keyword evidence="2" id="KW-1185">Reference proteome</keyword>
<evidence type="ECO:0000313" key="2">
    <source>
        <dbReference type="Proteomes" id="UP000075920"/>
    </source>
</evidence>
<reference evidence="1" key="2">
    <citation type="submission" date="2020-05" db="UniProtKB">
        <authorList>
            <consortium name="EnsemblMetazoa"/>
        </authorList>
    </citation>
    <scope>IDENTIFICATION</scope>
    <source>
        <strain evidence="1">MINIMUS1</strain>
    </source>
</reference>
<dbReference type="AlphaFoldDB" id="A0A182WNN3"/>
<proteinExistence type="predicted"/>
<dbReference type="Proteomes" id="UP000075920">
    <property type="component" value="Unassembled WGS sequence"/>
</dbReference>
<accession>A0A182WNN3</accession>
<reference evidence="2" key="1">
    <citation type="submission" date="2013-03" db="EMBL/GenBank/DDBJ databases">
        <title>The Genome Sequence of Anopheles minimus MINIMUS1.</title>
        <authorList>
            <consortium name="The Broad Institute Genomics Platform"/>
            <person name="Neafsey D.E."/>
            <person name="Walton C."/>
            <person name="Walker B."/>
            <person name="Young S.K."/>
            <person name="Zeng Q."/>
            <person name="Gargeya S."/>
            <person name="Fitzgerald M."/>
            <person name="Haas B."/>
            <person name="Abouelleil A."/>
            <person name="Allen A.W."/>
            <person name="Alvarado L."/>
            <person name="Arachchi H.M."/>
            <person name="Berlin A.M."/>
            <person name="Chapman S.B."/>
            <person name="Gainer-Dewar J."/>
            <person name="Goldberg J."/>
            <person name="Griggs A."/>
            <person name="Gujja S."/>
            <person name="Hansen M."/>
            <person name="Howarth C."/>
            <person name="Imamovic A."/>
            <person name="Ireland A."/>
            <person name="Larimer J."/>
            <person name="McCowan C."/>
            <person name="Murphy C."/>
            <person name="Pearson M."/>
            <person name="Poon T.W."/>
            <person name="Priest M."/>
            <person name="Roberts A."/>
            <person name="Saif S."/>
            <person name="Shea T."/>
            <person name="Sisk P."/>
            <person name="Sykes S."/>
            <person name="Wortman J."/>
            <person name="Nusbaum C."/>
            <person name="Birren B."/>
        </authorList>
    </citation>
    <scope>NUCLEOTIDE SEQUENCE [LARGE SCALE GENOMIC DNA]</scope>
    <source>
        <strain evidence="2">MINIMUS1</strain>
    </source>
</reference>
<sequence>LSLSLSFCIFHSLSRVPVDFPLTNSGISSIVLVNYTSAVRKSSRWKRFSFIADHKTHTHTLTHKASKDS</sequence>
<dbReference type="VEuPathDB" id="VectorBase:AMIN014315"/>
<protein>
    <submittedName>
        <fullName evidence="1">Uncharacterized protein</fullName>
    </submittedName>
</protein>